<feature type="domain" description="Type II secretion system protein GspF" evidence="7">
    <location>
        <begin position="75"/>
        <end position="205"/>
    </location>
</feature>
<keyword evidence="2" id="KW-1003">Cell membrane</keyword>
<organism evidence="8 9">
    <name type="scientific">Lachnoclostridium phytofermentans</name>
    <dbReference type="NCBI Taxonomy" id="66219"/>
    <lineage>
        <taxon>Bacteria</taxon>
        <taxon>Bacillati</taxon>
        <taxon>Bacillota</taxon>
        <taxon>Clostridia</taxon>
        <taxon>Lachnospirales</taxon>
        <taxon>Lachnospiraceae</taxon>
    </lineage>
</organism>
<evidence type="ECO:0000313" key="8">
    <source>
        <dbReference type="EMBL" id="HCL04369.1"/>
    </source>
</evidence>
<evidence type="ECO:0000256" key="1">
    <source>
        <dbReference type="ARBA" id="ARBA00004651"/>
    </source>
</evidence>
<gene>
    <name evidence="8" type="ORF">DHW61_18500</name>
</gene>
<evidence type="ECO:0000313" key="9">
    <source>
        <dbReference type="Proteomes" id="UP000262969"/>
    </source>
</evidence>
<protein>
    <submittedName>
        <fullName evidence="8">Pilus assembly protein TadB</fullName>
    </submittedName>
</protein>
<dbReference type="AlphaFoldDB" id="A0A3D2XB52"/>
<dbReference type="PANTHER" id="PTHR35007">
    <property type="entry name" value="INTEGRAL MEMBRANE PROTEIN-RELATED"/>
    <property type="match status" value="1"/>
</dbReference>
<name>A0A3D2XB52_9FIRM</name>
<dbReference type="InterPro" id="IPR018076">
    <property type="entry name" value="T2SS_GspF_dom"/>
</dbReference>
<evidence type="ECO:0000256" key="3">
    <source>
        <dbReference type="ARBA" id="ARBA00022692"/>
    </source>
</evidence>
<comment type="subcellular location">
    <subcellularLocation>
        <location evidence="1">Cell membrane</location>
        <topology evidence="1">Multi-pass membrane protein</topology>
    </subcellularLocation>
</comment>
<keyword evidence="3 6" id="KW-0812">Transmembrane</keyword>
<proteinExistence type="predicted"/>
<evidence type="ECO:0000256" key="6">
    <source>
        <dbReference type="SAM" id="Phobius"/>
    </source>
</evidence>
<accession>A0A3D2XB52</accession>
<dbReference type="Pfam" id="PF00482">
    <property type="entry name" value="T2SSF"/>
    <property type="match status" value="1"/>
</dbReference>
<dbReference type="PANTHER" id="PTHR35007:SF1">
    <property type="entry name" value="PILUS ASSEMBLY PROTEIN"/>
    <property type="match status" value="1"/>
</dbReference>
<feature type="transmembrane region" description="Helical" evidence="6">
    <location>
        <begin position="20"/>
        <end position="49"/>
    </location>
</feature>
<comment type="caution">
    <text evidence="8">The sequence shown here is derived from an EMBL/GenBank/DDBJ whole genome shotgun (WGS) entry which is preliminary data.</text>
</comment>
<evidence type="ECO:0000256" key="4">
    <source>
        <dbReference type="ARBA" id="ARBA00022989"/>
    </source>
</evidence>
<keyword evidence="5 6" id="KW-0472">Membrane</keyword>
<dbReference type="GO" id="GO:0005886">
    <property type="term" value="C:plasma membrane"/>
    <property type="evidence" value="ECO:0007669"/>
    <property type="project" value="UniProtKB-SubCell"/>
</dbReference>
<feature type="transmembrane region" description="Helical" evidence="6">
    <location>
        <begin position="218"/>
        <end position="239"/>
    </location>
</feature>
<evidence type="ECO:0000256" key="2">
    <source>
        <dbReference type="ARBA" id="ARBA00022475"/>
    </source>
</evidence>
<evidence type="ECO:0000256" key="5">
    <source>
        <dbReference type="ARBA" id="ARBA00023136"/>
    </source>
</evidence>
<sequence length="247" mass="28385">MIEDYDVYHMNKKEFLVCLFKGFLLCLMVSFLFYQNIFLCFILSPYLYFFYKKEQRKMTEDRKKKLSLEFLDGIHSLSVALEAGYSVENAFKAAIKDLGLMYSNEALIMKEFQCIVSQINHNIPIEVAIAEFANRSKLEDVECFSEVFKTAKRTGGDLVAIIKMTSKTIGEKVEVMREIETLITAKKMEANIMKLVPFGILGYMLLGSPQFLKPLYHNLLGSLFMTVLLGIYLVLTKLVDKIIAIRV</sequence>
<keyword evidence="4 6" id="KW-1133">Transmembrane helix</keyword>
<dbReference type="Proteomes" id="UP000262969">
    <property type="component" value="Unassembled WGS sequence"/>
</dbReference>
<dbReference type="EMBL" id="DPVV01000610">
    <property type="protein sequence ID" value="HCL04369.1"/>
    <property type="molecule type" value="Genomic_DNA"/>
</dbReference>
<reference evidence="8 9" key="1">
    <citation type="journal article" date="2018" name="Nat. Biotechnol.">
        <title>A standardized bacterial taxonomy based on genome phylogeny substantially revises the tree of life.</title>
        <authorList>
            <person name="Parks D.H."/>
            <person name="Chuvochina M."/>
            <person name="Waite D.W."/>
            <person name="Rinke C."/>
            <person name="Skarshewski A."/>
            <person name="Chaumeil P.A."/>
            <person name="Hugenholtz P."/>
        </authorList>
    </citation>
    <scope>NUCLEOTIDE SEQUENCE [LARGE SCALE GENOMIC DNA]</scope>
    <source>
        <strain evidence="8">UBA11728</strain>
    </source>
</reference>
<feature type="transmembrane region" description="Helical" evidence="6">
    <location>
        <begin position="195"/>
        <end position="212"/>
    </location>
</feature>
<evidence type="ECO:0000259" key="7">
    <source>
        <dbReference type="Pfam" id="PF00482"/>
    </source>
</evidence>